<organism evidence="7 8">
    <name type="scientific">Streptomyces avermitilis</name>
    <dbReference type="NCBI Taxonomy" id="33903"/>
    <lineage>
        <taxon>Bacteria</taxon>
        <taxon>Bacillati</taxon>
        <taxon>Actinomycetota</taxon>
        <taxon>Actinomycetes</taxon>
        <taxon>Kitasatosporales</taxon>
        <taxon>Streptomycetaceae</taxon>
        <taxon>Streptomyces</taxon>
    </lineage>
</organism>
<dbReference type="SUPFAM" id="SSF53901">
    <property type="entry name" value="Thiolase-like"/>
    <property type="match status" value="1"/>
</dbReference>
<dbReference type="GeneID" id="41537942"/>
<dbReference type="Pfam" id="PF08541">
    <property type="entry name" value="ACP_syn_III_C"/>
    <property type="match status" value="1"/>
</dbReference>
<evidence type="ECO:0000256" key="1">
    <source>
        <dbReference type="ARBA" id="ARBA00022490"/>
    </source>
</evidence>
<dbReference type="EMBL" id="BJHY01000002">
    <property type="protein sequence ID" value="GDY79492.1"/>
    <property type="molecule type" value="Genomic_DNA"/>
</dbReference>
<dbReference type="InterPro" id="IPR016039">
    <property type="entry name" value="Thiolase-like"/>
</dbReference>
<evidence type="ECO:0000313" key="7">
    <source>
        <dbReference type="EMBL" id="GDY79492.1"/>
    </source>
</evidence>
<dbReference type="Proteomes" id="UP000302139">
    <property type="component" value="Unassembled WGS sequence"/>
</dbReference>
<dbReference type="STRING" id="33903.AQJ43_28830"/>
<proteinExistence type="predicted"/>
<evidence type="ECO:0000259" key="4">
    <source>
        <dbReference type="Pfam" id="PF08541"/>
    </source>
</evidence>
<dbReference type="InterPro" id="IPR013747">
    <property type="entry name" value="ACP_syn_III_C"/>
</dbReference>
<accession>A0A4D4N4M6</accession>
<name>A0A4D4N4M6_STRAX</name>
<evidence type="ECO:0000256" key="2">
    <source>
        <dbReference type="ARBA" id="ARBA00022679"/>
    </source>
</evidence>
<feature type="domain" description="Beta-ketoacyl-[acyl-carrier-protein] synthase III N-terminal" evidence="5">
    <location>
        <begin position="108"/>
        <end position="186"/>
    </location>
</feature>
<dbReference type="Proteomes" id="UP000299211">
    <property type="component" value="Unassembled WGS sequence"/>
</dbReference>
<evidence type="ECO:0000256" key="3">
    <source>
        <dbReference type="ARBA" id="ARBA00023315"/>
    </source>
</evidence>
<dbReference type="RefSeq" id="WP_010982265.1">
    <property type="nucleotide sequence ID" value="NZ_BAABTN010000011.1"/>
</dbReference>
<dbReference type="Gene3D" id="3.40.47.10">
    <property type="match status" value="2"/>
</dbReference>
<keyword evidence="2" id="KW-0808">Transferase</keyword>
<evidence type="ECO:0000313" key="6">
    <source>
        <dbReference type="EMBL" id="GDY69237.1"/>
    </source>
</evidence>
<dbReference type="PANTHER" id="PTHR34069:SF2">
    <property type="entry name" value="BETA-KETOACYL-[ACYL-CARRIER-PROTEIN] SYNTHASE III"/>
    <property type="match status" value="1"/>
</dbReference>
<evidence type="ECO:0000313" key="8">
    <source>
        <dbReference type="Proteomes" id="UP000299211"/>
    </source>
</evidence>
<reference evidence="6 9" key="2">
    <citation type="submission" date="2019-04" db="EMBL/GenBank/DDBJ databases">
        <title>Draft genome sequences of Streptomyces avermitilis NBRC 14893.</title>
        <authorList>
            <person name="Komaki H."/>
            <person name="Tamura T."/>
            <person name="Hosoyama A."/>
        </authorList>
    </citation>
    <scope>NUCLEOTIDE SEQUENCE [LARGE SCALE GENOMIC DNA]</scope>
    <source>
        <strain evidence="6 9">NBRC 14893</strain>
    </source>
</reference>
<keyword evidence="1" id="KW-0963">Cytoplasm</keyword>
<protein>
    <submittedName>
        <fullName evidence="7">3-oxoacyl-[acyl-carrier-protein] synthase 3</fullName>
    </submittedName>
</protein>
<comment type="caution">
    <text evidence="7">The sequence shown here is derived from an EMBL/GenBank/DDBJ whole genome shotgun (WGS) entry which is preliminary data.</text>
</comment>
<evidence type="ECO:0000313" key="9">
    <source>
        <dbReference type="Proteomes" id="UP000302139"/>
    </source>
</evidence>
<dbReference type="GO" id="GO:0044550">
    <property type="term" value="P:secondary metabolite biosynthetic process"/>
    <property type="evidence" value="ECO:0007669"/>
    <property type="project" value="TreeGrafter"/>
</dbReference>
<reference evidence="7 8" key="1">
    <citation type="submission" date="2019-04" db="EMBL/GenBank/DDBJ databases">
        <title>Draft genome sequences of Streptomyces avermitilis ATCC 31267.</title>
        <authorList>
            <person name="Komaki H."/>
            <person name="Tamura T."/>
            <person name="Hosoyama A."/>
        </authorList>
    </citation>
    <scope>NUCLEOTIDE SEQUENCE [LARGE SCALE GENOMIC DNA]</scope>
    <source>
        <strain evidence="7 8">ATCC 31267</strain>
    </source>
</reference>
<dbReference type="AlphaFoldDB" id="A0A4D4N4M6"/>
<sequence>MKFTNDLYIASAASWLPDVVSVDEAIAAGLVDDEHRNLGYESIAVADGVAGPEMAVRAGRLALERAVGIERDEVGLVLHSSCGFQGHEMWPAAAYVANETVGPAAPGFDLQQRCNAGLGSLCLAAGYVDAGFTSAVLLTTGDNFAPPWVDRWNVQLNFIFADGGTALVLSGRQGFARVVSATLGADNSLERWNRGTAPFATAPGLEMPLPLRERGLQHAVTPEAEGSWERYEAALMDTTRRALSEAQVGVEDISRVVMPLIHRGVSPENYELLGFTEKQSTWDLGRLVGHVAAGDQFLGLEHLVKQGTVGPGDLVLLVAAGEGFSYSAAVVEILDVPSW</sequence>
<dbReference type="InterPro" id="IPR013751">
    <property type="entry name" value="ACP_syn_III_N"/>
</dbReference>
<dbReference type="Pfam" id="PF08545">
    <property type="entry name" value="ACP_syn_III"/>
    <property type="match status" value="1"/>
</dbReference>
<dbReference type="CDD" id="cd00827">
    <property type="entry name" value="init_cond_enzymes"/>
    <property type="match status" value="1"/>
</dbReference>
<dbReference type="GO" id="GO:0006633">
    <property type="term" value="P:fatty acid biosynthetic process"/>
    <property type="evidence" value="ECO:0007669"/>
    <property type="project" value="InterPro"/>
</dbReference>
<keyword evidence="3" id="KW-0012">Acyltransferase</keyword>
<gene>
    <name evidence="7" type="primary">fabH</name>
    <name evidence="6" type="synonym">fabH_2</name>
    <name evidence="6" type="ORF">SAV14893_086300</name>
    <name evidence="7" type="ORF">SAV31267_089770</name>
</gene>
<dbReference type="EMBL" id="BJHX01000002">
    <property type="protein sequence ID" value="GDY69237.1"/>
    <property type="molecule type" value="Genomic_DNA"/>
</dbReference>
<feature type="domain" description="Beta-ketoacyl-[acyl-carrier-protein] synthase III C-terminal" evidence="4">
    <location>
        <begin position="243"/>
        <end position="333"/>
    </location>
</feature>
<dbReference type="PANTHER" id="PTHR34069">
    <property type="entry name" value="3-OXOACYL-[ACYL-CARRIER-PROTEIN] SYNTHASE 3"/>
    <property type="match status" value="1"/>
</dbReference>
<evidence type="ECO:0000259" key="5">
    <source>
        <dbReference type="Pfam" id="PF08545"/>
    </source>
</evidence>
<dbReference type="GO" id="GO:0004315">
    <property type="term" value="F:3-oxoacyl-[acyl-carrier-protein] synthase activity"/>
    <property type="evidence" value="ECO:0007669"/>
    <property type="project" value="InterPro"/>
</dbReference>